<name>A0A2D3W8C3_9BACT</name>
<protein>
    <recommendedName>
        <fullName evidence="3">TonB C-terminal domain-containing protein</fullName>
    </recommendedName>
</protein>
<sequence length="127" mass="14722">IELKRITEADRESLPYSVLHHYGNQFFELSAGEQHYIIDNLQKIRKINEVVGTRLLRDRSDVDPMDNNVVEFILNPDGSISDLTLEKNRIGTALDELTLQTINLAHPKYPKPEQPTRVRIRVYIIVK</sequence>
<organism evidence="1 2">
    <name type="scientific">Sulfuricurvum kujiense</name>
    <dbReference type="NCBI Taxonomy" id="148813"/>
    <lineage>
        <taxon>Bacteria</taxon>
        <taxon>Pseudomonadati</taxon>
        <taxon>Campylobacterota</taxon>
        <taxon>Epsilonproteobacteria</taxon>
        <taxon>Campylobacterales</taxon>
        <taxon>Sulfurimonadaceae</taxon>
        <taxon>Sulfuricurvum</taxon>
    </lineage>
</organism>
<feature type="non-terminal residue" evidence="1">
    <location>
        <position position="1"/>
    </location>
</feature>
<accession>A0A2D3W8C3</accession>
<dbReference type="EMBL" id="DLUI01000148">
    <property type="protein sequence ID" value="DAB37601.1"/>
    <property type="molecule type" value="Genomic_DNA"/>
</dbReference>
<evidence type="ECO:0000313" key="2">
    <source>
        <dbReference type="Proteomes" id="UP000228859"/>
    </source>
</evidence>
<dbReference type="RefSeq" id="WP_303663176.1">
    <property type="nucleotide sequence ID" value="NZ_DLUI01000148.1"/>
</dbReference>
<dbReference type="AlphaFoldDB" id="A0A2D3W8C3"/>
<evidence type="ECO:0000313" key="1">
    <source>
        <dbReference type="EMBL" id="DAB37601.1"/>
    </source>
</evidence>
<reference evidence="1 2" key="1">
    <citation type="journal article" date="2017" name="Front. Microbiol.">
        <title>Comparative Genomic Analysis of the Class Epsilonproteobacteria and Proposed Reclassification to Epsilonbacteraeota (phyl. nov.).</title>
        <authorList>
            <person name="Waite D.W."/>
            <person name="Vanwonterghem I."/>
            <person name="Rinke C."/>
            <person name="Parks D.H."/>
            <person name="Zhang Y."/>
            <person name="Takai K."/>
            <person name="Sievert S.M."/>
            <person name="Simon J."/>
            <person name="Campbell B.J."/>
            <person name="Hanson T.E."/>
            <person name="Woyke T."/>
            <person name="Klotz M.G."/>
            <person name="Hugenholtz P."/>
        </authorList>
    </citation>
    <scope>NUCLEOTIDE SEQUENCE [LARGE SCALE GENOMIC DNA]</scope>
    <source>
        <strain evidence="1">UBA12443</strain>
    </source>
</reference>
<dbReference type="SUPFAM" id="SSF74653">
    <property type="entry name" value="TolA/TonB C-terminal domain"/>
    <property type="match status" value="1"/>
</dbReference>
<dbReference type="Proteomes" id="UP000228859">
    <property type="component" value="Unassembled WGS sequence"/>
</dbReference>
<evidence type="ECO:0008006" key="3">
    <source>
        <dbReference type="Google" id="ProtNLM"/>
    </source>
</evidence>
<comment type="caution">
    <text evidence="1">The sequence shown here is derived from an EMBL/GenBank/DDBJ whole genome shotgun (WGS) entry which is preliminary data.</text>
</comment>
<proteinExistence type="predicted"/>
<gene>
    <name evidence="1" type="ORF">CFH83_10250</name>
</gene>